<evidence type="ECO:0000313" key="3">
    <source>
        <dbReference type="Proteomes" id="UP000886841"/>
    </source>
</evidence>
<dbReference type="SMART" id="SM01012">
    <property type="entry name" value="ANTAR"/>
    <property type="match status" value="1"/>
</dbReference>
<dbReference type="GO" id="GO:0003723">
    <property type="term" value="F:RNA binding"/>
    <property type="evidence" value="ECO:0007669"/>
    <property type="project" value="InterPro"/>
</dbReference>
<dbReference type="Pfam" id="PF03861">
    <property type="entry name" value="ANTAR"/>
    <property type="match status" value="1"/>
</dbReference>
<organism evidence="2 3">
    <name type="scientific">Candidatus Egerieimonas intestinavium</name>
    <dbReference type="NCBI Taxonomy" id="2840777"/>
    <lineage>
        <taxon>Bacteria</taxon>
        <taxon>Bacillati</taxon>
        <taxon>Bacillota</taxon>
        <taxon>Clostridia</taxon>
        <taxon>Lachnospirales</taxon>
        <taxon>Lachnospiraceae</taxon>
        <taxon>Lachnospiraceae incertae sedis</taxon>
        <taxon>Candidatus Egerieimonas</taxon>
    </lineage>
</organism>
<dbReference type="EMBL" id="DVHU01000068">
    <property type="protein sequence ID" value="HIR93279.1"/>
    <property type="molecule type" value="Genomic_DNA"/>
</dbReference>
<evidence type="ECO:0000313" key="2">
    <source>
        <dbReference type="EMBL" id="HIR93279.1"/>
    </source>
</evidence>
<protein>
    <submittedName>
        <fullName evidence="2">Response regulator</fullName>
    </submittedName>
</protein>
<proteinExistence type="predicted"/>
<name>A0A9D1JFU7_9FIRM</name>
<dbReference type="Proteomes" id="UP000886841">
    <property type="component" value="Unassembled WGS sequence"/>
</dbReference>
<dbReference type="AlphaFoldDB" id="A0A9D1JFU7"/>
<dbReference type="SUPFAM" id="SSF52172">
    <property type="entry name" value="CheY-like"/>
    <property type="match status" value="1"/>
</dbReference>
<feature type="domain" description="ANTAR" evidence="1">
    <location>
        <begin position="114"/>
        <end position="175"/>
    </location>
</feature>
<comment type="caution">
    <text evidence="2">The sequence shown here is derived from an EMBL/GenBank/DDBJ whole genome shotgun (WGS) entry which is preliminary data.</text>
</comment>
<sequence>MSGIFVVFPKIEDAKKIRDVLARHGFDGVTAFSAGYQALAALEDFPGGIVICGNRMRDMNYTELLASLPRGFELLLLASPLVLDGKPPDVLGLALPLRVQELISTVRMMVERSQRSASPRRKKKERTEKERNYIRNAKFLLMEQNHLSEEEAHRYLQKCSMDSGTNMVEAAQMILMLLYDSI</sequence>
<reference evidence="2" key="2">
    <citation type="journal article" date="2021" name="PeerJ">
        <title>Extensive microbial diversity within the chicken gut microbiome revealed by metagenomics and culture.</title>
        <authorList>
            <person name="Gilroy R."/>
            <person name="Ravi A."/>
            <person name="Getino M."/>
            <person name="Pursley I."/>
            <person name="Horton D.L."/>
            <person name="Alikhan N.F."/>
            <person name="Baker D."/>
            <person name="Gharbi K."/>
            <person name="Hall N."/>
            <person name="Watson M."/>
            <person name="Adriaenssens E.M."/>
            <person name="Foster-Nyarko E."/>
            <person name="Jarju S."/>
            <person name="Secka A."/>
            <person name="Antonio M."/>
            <person name="Oren A."/>
            <person name="Chaudhuri R.R."/>
            <person name="La Ragione R."/>
            <person name="Hildebrand F."/>
            <person name="Pallen M.J."/>
        </authorList>
    </citation>
    <scope>NUCLEOTIDE SEQUENCE</scope>
    <source>
        <strain evidence="2">ChiSxjej1B13-7041</strain>
    </source>
</reference>
<reference evidence="2" key="1">
    <citation type="submission" date="2020-10" db="EMBL/GenBank/DDBJ databases">
        <authorList>
            <person name="Gilroy R."/>
        </authorList>
    </citation>
    <scope>NUCLEOTIDE SEQUENCE</scope>
    <source>
        <strain evidence="2">ChiSxjej1B13-7041</strain>
    </source>
</reference>
<dbReference type="PROSITE" id="PS50921">
    <property type="entry name" value="ANTAR"/>
    <property type="match status" value="1"/>
</dbReference>
<dbReference type="InterPro" id="IPR036388">
    <property type="entry name" value="WH-like_DNA-bd_sf"/>
</dbReference>
<gene>
    <name evidence="2" type="ORF">IAB98_07680</name>
</gene>
<evidence type="ECO:0000259" key="1">
    <source>
        <dbReference type="PROSITE" id="PS50921"/>
    </source>
</evidence>
<accession>A0A9D1JFU7</accession>
<dbReference type="InterPro" id="IPR011006">
    <property type="entry name" value="CheY-like_superfamily"/>
</dbReference>
<dbReference type="InterPro" id="IPR005561">
    <property type="entry name" value="ANTAR"/>
</dbReference>
<dbReference type="Gene3D" id="1.10.10.10">
    <property type="entry name" value="Winged helix-like DNA-binding domain superfamily/Winged helix DNA-binding domain"/>
    <property type="match status" value="1"/>
</dbReference>